<feature type="region of interest" description="Disordered" evidence="1">
    <location>
        <begin position="1251"/>
        <end position="1270"/>
    </location>
</feature>
<dbReference type="InterPro" id="IPR011990">
    <property type="entry name" value="TPR-like_helical_dom_sf"/>
</dbReference>
<dbReference type="SUPFAM" id="SSF48452">
    <property type="entry name" value="TPR-like"/>
    <property type="match status" value="1"/>
</dbReference>
<dbReference type="AlphaFoldDB" id="A0AAD9D778"/>
<gene>
    <name evidence="3" type="ORF">QTG54_014048</name>
</gene>
<evidence type="ECO:0000313" key="3">
    <source>
        <dbReference type="EMBL" id="KAK1735434.1"/>
    </source>
</evidence>
<evidence type="ECO:0000259" key="2">
    <source>
        <dbReference type="Pfam" id="PF13191"/>
    </source>
</evidence>
<dbReference type="Pfam" id="PF13191">
    <property type="entry name" value="AAA_16"/>
    <property type="match status" value="1"/>
</dbReference>
<dbReference type="EMBL" id="JATAAI010000034">
    <property type="protein sequence ID" value="KAK1735434.1"/>
    <property type="molecule type" value="Genomic_DNA"/>
</dbReference>
<name>A0AAD9D778_9STRA</name>
<sequence length="1270" mass="142316">MAADVHKCMILCSDEYLLSALRVAYSLADWIFKAEENGSIILPIPSSDWSDGIIVAQLYQATKIGGVLTENGDPENLIKAEFLPSLLNSEGLNEINPVQYIYSLGIVFYEIFSGGERPVELLKEDRTTAVGSVGFDPLPFDEDTPIDFGNKLDIFDDLFNDDNLFCEDEGQHLPKKRQTHQNNSHHTRSSISVEQLKAKWIPGPLCDLIANMLDSTNGTLAGEDSYKSMMGVRDDLQLKLEKPAIFLYDQDMGRLSLSGLQFRDTVFGRDSELSTIKEAYRRSISGDGELVIISGASGSGKTMLATEFGKYVAAGGGIVLSGKFDQLKQGKPFSALASAFDLYCGNLMRDSGPLRTAEVALKLISSLGKEVYHLARIIPNLAIMLGPSKSELISHDQEVCANPQKQLQYLLCQFVDVISSSFDAPVTLFLDDLQWADIASIDAVNQLLFTPDLSSSLSKRSNRFFFFGCCCEGGINEQHPLWSVFCHANLLHVKYSNLQLRCFEEDTLNVMVSETLRLSPRLTWAFSSIVYRKTKGNPLFVSRLMLSLSKNGLLRPNLKRRRWEWDEKKIQSQKLPDDVAMFITNSIEAQTEDVKSSISVLSCFGASVDNAFIKTLEKALDRNLCDSLDKAVADGLLDKVDDKYHFSHDRIQEAAYSMMDQLNRCNFHFKYGMALAPLADGKGDDGILLTAANQLNLAGPEAVQDKSQYVIVANLNLRAGKKAMEMSDFVAAYSYFDNGMTFLRKKHWEEHYALSLELFDLAARCAHTNGDVISLNLLSQQVLTKSQSFEDKLNVMYYAMCVLASSSKLPESIERGLKILSRLGIDLQGCESGSVEACVQETKDLLSGYSDDEILNTERMTDQTKIMAMKFLGKLEIGMTQIMPKSAPYVTQRIIQLSLSDGMSPVSPIGFVHFGSYIAKLGDISGGYKYVKLARSLLDKVSRENAGEVSCFGTQVIAYVEPLQAVLEYHDEGYAAAMASGDVVRAGLITQMKCSQSLFAGINLQALREKYAAAIKFMEERKLRILTLQTQYQQQSVLKLIGIDQEPKCVSEGHAIFATNKSVMRIYYYLKMYTSFIFRSYDRTKENAEKYLTCIGNSWANLFLAHAFQAFHAGLISFWLARKSREEQGWYLRGNKSKLALKKWTESCRWTFENKWYLLEAEESFCNDDFDAAKSYYEKAILSAKDHKFVHEEALAYELAAHFYLELGEVDKALEYFMLAHERYHEWGANGKCNSLFKFVEDFMKERAGQSSTIAPENVDSGPASKLPLH</sequence>
<dbReference type="Proteomes" id="UP001224775">
    <property type="component" value="Unassembled WGS sequence"/>
</dbReference>
<evidence type="ECO:0000256" key="1">
    <source>
        <dbReference type="SAM" id="MobiDB-lite"/>
    </source>
</evidence>
<proteinExistence type="predicted"/>
<reference evidence="3" key="1">
    <citation type="submission" date="2023-06" db="EMBL/GenBank/DDBJ databases">
        <title>Survivors Of The Sea: Transcriptome response of Skeletonema marinoi to long-term dormancy.</title>
        <authorList>
            <person name="Pinder M.I.M."/>
            <person name="Kourtchenko O."/>
            <person name="Robertson E.K."/>
            <person name="Larsson T."/>
            <person name="Maumus F."/>
            <person name="Osuna-Cruz C.M."/>
            <person name="Vancaester E."/>
            <person name="Stenow R."/>
            <person name="Vandepoele K."/>
            <person name="Ploug H."/>
            <person name="Bruchert V."/>
            <person name="Godhe A."/>
            <person name="Topel M."/>
        </authorList>
    </citation>
    <scope>NUCLEOTIDE SEQUENCE</scope>
    <source>
        <strain evidence="3">R05AC</strain>
    </source>
</reference>
<dbReference type="InterPro" id="IPR053159">
    <property type="entry name" value="Hybrid_Histidine_Kinase"/>
</dbReference>
<dbReference type="PANTHER" id="PTHR43642">
    <property type="entry name" value="HYBRID SIGNAL TRANSDUCTION HISTIDINE KINASE G"/>
    <property type="match status" value="1"/>
</dbReference>
<accession>A0AAD9D778</accession>
<dbReference type="InterPro" id="IPR027417">
    <property type="entry name" value="P-loop_NTPase"/>
</dbReference>
<dbReference type="Gene3D" id="3.40.50.300">
    <property type="entry name" value="P-loop containing nucleotide triphosphate hydrolases"/>
    <property type="match status" value="1"/>
</dbReference>
<keyword evidence="4" id="KW-1185">Reference proteome</keyword>
<organism evidence="3 4">
    <name type="scientific">Skeletonema marinoi</name>
    <dbReference type="NCBI Taxonomy" id="267567"/>
    <lineage>
        <taxon>Eukaryota</taxon>
        <taxon>Sar</taxon>
        <taxon>Stramenopiles</taxon>
        <taxon>Ochrophyta</taxon>
        <taxon>Bacillariophyta</taxon>
        <taxon>Coscinodiscophyceae</taxon>
        <taxon>Thalassiosirophycidae</taxon>
        <taxon>Thalassiosirales</taxon>
        <taxon>Skeletonemataceae</taxon>
        <taxon>Skeletonema</taxon>
        <taxon>Skeletonema marinoi-dohrnii complex</taxon>
    </lineage>
</organism>
<protein>
    <submittedName>
        <fullName evidence="3">AAA ATPase</fullName>
    </submittedName>
</protein>
<comment type="caution">
    <text evidence="3">The sequence shown here is derived from an EMBL/GenBank/DDBJ whole genome shotgun (WGS) entry which is preliminary data.</text>
</comment>
<evidence type="ECO:0000313" key="4">
    <source>
        <dbReference type="Proteomes" id="UP001224775"/>
    </source>
</evidence>
<dbReference type="PANTHER" id="PTHR43642:SF1">
    <property type="entry name" value="HYBRID SIGNAL TRANSDUCTION HISTIDINE KINASE G"/>
    <property type="match status" value="1"/>
</dbReference>
<feature type="domain" description="Orc1-like AAA ATPase" evidence="2">
    <location>
        <begin position="266"/>
        <end position="451"/>
    </location>
</feature>
<dbReference type="InterPro" id="IPR041664">
    <property type="entry name" value="AAA_16"/>
</dbReference>
<dbReference type="Gene3D" id="1.25.40.10">
    <property type="entry name" value="Tetratricopeptide repeat domain"/>
    <property type="match status" value="1"/>
</dbReference>
<dbReference type="SUPFAM" id="SSF52540">
    <property type="entry name" value="P-loop containing nucleoside triphosphate hydrolases"/>
    <property type="match status" value="1"/>
</dbReference>